<reference evidence="1" key="1">
    <citation type="submission" date="2022-04" db="EMBL/GenBank/DDBJ databases">
        <title>Genome of the entomopathogenic fungus Entomophthora muscae.</title>
        <authorList>
            <person name="Elya C."/>
            <person name="Lovett B.R."/>
            <person name="Lee E."/>
            <person name="Macias A.M."/>
            <person name="Hajek A.E."/>
            <person name="De Bivort B.L."/>
            <person name="Kasson M.T."/>
            <person name="De Fine Licht H.H."/>
            <person name="Stajich J.E."/>
        </authorList>
    </citation>
    <scope>NUCLEOTIDE SEQUENCE</scope>
    <source>
        <strain evidence="1">Berkeley</strain>
    </source>
</reference>
<comment type="caution">
    <text evidence="1">The sequence shown here is derived from an EMBL/GenBank/DDBJ whole genome shotgun (WGS) entry which is preliminary data.</text>
</comment>
<evidence type="ECO:0000313" key="2">
    <source>
        <dbReference type="Proteomes" id="UP001165960"/>
    </source>
</evidence>
<protein>
    <submittedName>
        <fullName evidence="1">Uncharacterized protein</fullName>
    </submittedName>
</protein>
<evidence type="ECO:0000313" key="1">
    <source>
        <dbReference type="EMBL" id="KAJ9065900.1"/>
    </source>
</evidence>
<organism evidence="1 2">
    <name type="scientific">Entomophthora muscae</name>
    <dbReference type="NCBI Taxonomy" id="34485"/>
    <lineage>
        <taxon>Eukaryota</taxon>
        <taxon>Fungi</taxon>
        <taxon>Fungi incertae sedis</taxon>
        <taxon>Zoopagomycota</taxon>
        <taxon>Entomophthoromycotina</taxon>
        <taxon>Entomophthoromycetes</taxon>
        <taxon>Entomophthorales</taxon>
        <taxon>Entomophthoraceae</taxon>
        <taxon>Entomophthora</taxon>
    </lineage>
</organism>
<proteinExistence type="predicted"/>
<gene>
    <name evidence="1" type="ORF">DSO57_1014943</name>
</gene>
<dbReference type="Proteomes" id="UP001165960">
    <property type="component" value="Unassembled WGS sequence"/>
</dbReference>
<dbReference type="EMBL" id="QTSX02004318">
    <property type="protein sequence ID" value="KAJ9065900.1"/>
    <property type="molecule type" value="Genomic_DNA"/>
</dbReference>
<name>A0ACC2SUB4_9FUNG</name>
<keyword evidence="2" id="KW-1185">Reference proteome</keyword>
<accession>A0ACC2SUB4</accession>
<sequence length="200" mass="22922">MSNTAEISKPVAKESAEPAKKREKRKAKQEKNKTAPSTTDTKSAKKDSTSEAGKTGKSTTDSNKPKKKKLNKTEKKEKLVKVSEENVEQKIRDANNYLTLFVSEKSSWKFKKLTQIFIFQNLYSDKFDKSSFEKILLYLKDCKGQARTALLEEARKVYESESEERPATPETEEKQAPEEEESTDMKFKKDRAHRILSTLS</sequence>